<gene>
    <name evidence="2" type="ORF">B9Z19DRAFT_1065264</name>
</gene>
<feature type="compositionally biased region" description="Polar residues" evidence="1">
    <location>
        <begin position="14"/>
        <end position="27"/>
    </location>
</feature>
<feature type="compositionally biased region" description="Basic and acidic residues" evidence="1">
    <location>
        <begin position="1"/>
        <end position="13"/>
    </location>
</feature>
<feature type="compositionally biased region" description="Low complexity" evidence="1">
    <location>
        <begin position="142"/>
        <end position="155"/>
    </location>
</feature>
<keyword evidence="3" id="KW-1185">Reference proteome</keyword>
<protein>
    <submittedName>
        <fullName evidence="2">Uncharacterized protein</fullName>
    </submittedName>
</protein>
<proteinExistence type="predicted"/>
<feature type="region of interest" description="Disordered" evidence="1">
    <location>
        <begin position="1"/>
        <end position="38"/>
    </location>
</feature>
<evidence type="ECO:0000313" key="2">
    <source>
        <dbReference type="EMBL" id="PUU78146.1"/>
    </source>
</evidence>
<feature type="region of interest" description="Disordered" evidence="1">
    <location>
        <begin position="80"/>
        <end position="103"/>
    </location>
</feature>
<dbReference type="EMBL" id="NESQ01000128">
    <property type="protein sequence ID" value="PUU78146.1"/>
    <property type="molecule type" value="Genomic_DNA"/>
</dbReference>
<organism evidence="2 3">
    <name type="scientific">Tuber borchii</name>
    <name type="common">White truffle</name>
    <dbReference type="NCBI Taxonomy" id="42251"/>
    <lineage>
        <taxon>Eukaryota</taxon>
        <taxon>Fungi</taxon>
        <taxon>Dikarya</taxon>
        <taxon>Ascomycota</taxon>
        <taxon>Pezizomycotina</taxon>
        <taxon>Pezizomycetes</taxon>
        <taxon>Pezizales</taxon>
        <taxon>Tuberaceae</taxon>
        <taxon>Tuber</taxon>
    </lineage>
</organism>
<feature type="region of interest" description="Disordered" evidence="1">
    <location>
        <begin position="123"/>
        <end position="176"/>
    </location>
</feature>
<dbReference type="AlphaFoldDB" id="A0A2T6ZRQ2"/>
<reference evidence="2 3" key="1">
    <citation type="submission" date="2017-04" db="EMBL/GenBank/DDBJ databases">
        <title>Draft genome sequence of Tuber borchii Vittad., a whitish edible truffle.</title>
        <authorList>
            <consortium name="DOE Joint Genome Institute"/>
            <person name="Murat C."/>
            <person name="Kuo A."/>
            <person name="Barry K.W."/>
            <person name="Clum A."/>
            <person name="Dockter R.B."/>
            <person name="Fauchery L."/>
            <person name="Iotti M."/>
            <person name="Kohler A."/>
            <person name="Labutti K."/>
            <person name="Lindquist E.A."/>
            <person name="Lipzen A."/>
            <person name="Ohm R.A."/>
            <person name="Wang M."/>
            <person name="Grigoriev I.V."/>
            <person name="Zambonelli A."/>
            <person name="Martin F.M."/>
        </authorList>
    </citation>
    <scope>NUCLEOTIDE SEQUENCE [LARGE SCALE GENOMIC DNA]</scope>
    <source>
        <strain evidence="2 3">Tbo3840</strain>
    </source>
</reference>
<sequence>MERASTKPKDKGLHSSSNPASMATATRNRLPRAPFSAYPKRLKLSDLSELSELSRLCEELGEPAEPKPSAIRFSGIGTTEEPFEIPESPKLQPTSQPHSRHAAMDDALDPEFSSAEMQLPSFDITRGGKEGYSGTTTSPHELSPSSTPTLAPTPTHRGELRRLHRSSETPAPLASSLAHAIPATRRIIPTKGILLNSNTEYTYVYHHEIGAIISQDPVNRDSSQEEIILLVEVGAGLVAKTNTANTIVICKSPIEINRLGRSFDNDKWVALVHPRMGKVWLFRIPHVRLRIGGRRPTAKCGICEGVIPEGKVAHGCVYTREAVGDSGGTEPILSTAKKVRFALE</sequence>
<name>A0A2T6ZRQ2_TUBBO</name>
<accession>A0A2T6ZRQ2</accession>
<feature type="compositionally biased region" description="Basic and acidic residues" evidence="1">
    <location>
        <begin position="156"/>
        <end position="167"/>
    </location>
</feature>
<comment type="caution">
    <text evidence="2">The sequence shown here is derived from an EMBL/GenBank/DDBJ whole genome shotgun (WGS) entry which is preliminary data.</text>
</comment>
<dbReference type="Proteomes" id="UP000244722">
    <property type="component" value="Unassembled WGS sequence"/>
</dbReference>
<evidence type="ECO:0000313" key="3">
    <source>
        <dbReference type="Proteomes" id="UP000244722"/>
    </source>
</evidence>
<dbReference type="OrthoDB" id="5397595at2759"/>
<evidence type="ECO:0000256" key="1">
    <source>
        <dbReference type="SAM" id="MobiDB-lite"/>
    </source>
</evidence>